<dbReference type="EMBL" id="PJBV01000035">
    <property type="protein sequence ID" value="PKH37588.1"/>
    <property type="molecule type" value="Genomic_DNA"/>
</dbReference>
<keyword evidence="1" id="KW-1133">Transmembrane helix</keyword>
<proteinExistence type="predicted"/>
<dbReference type="Proteomes" id="UP000233565">
    <property type="component" value="Unassembled WGS sequence"/>
</dbReference>
<feature type="transmembrane region" description="Helical" evidence="1">
    <location>
        <begin position="6"/>
        <end position="36"/>
    </location>
</feature>
<dbReference type="InterPro" id="IPR012340">
    <property type="entry name" value="NA-bd_OB-fold"/>
</dbReference>
<feature type="transmembrane region" description="Helical" evidence="1">
    <location>
        <begin position="77"/>
        <end position="96"/>
    </location>
</feature>
<keyword evidence="1" id="KW-0812">Transmembrane</keyword>
<evidence type="ECO:0000313" key="3">
    <source>
        <dbReference type="Proteomes" id="UP000233565"/>
    </source>
</evidence>
<name>A0ABX4QSH8_9ACTN</name>
<dbReference type="Gene3D" id="2.40.50.140">
    <property type="entry name" value="Nucleic acid-binding proteins"/>
    <property type="match status" value="1"/>
</dbReference>
<protein>
    <recommendedName>
        <fullName evidence="4">NfeD-like C-terminal, partner-binding</fullName>
    </recommendedName>
</protein>
<comment type="caution">
    <text evidence="2">The sequence shown here is derived from an EMBL/GenBank/DDBJ whole genome shotgun (WGS) entry which is preliminary data.</text>
</comment>
<evidence type="ECO:0000313" key="2">
    <source>
        <dbReference type="EMBL" id="PKH37588.1"/>
    </source>
</evidence>
<accession>A0ABX4QSH8</accession>
<evidence type="ECO:0000256" key="1">
    <source>
        <dbReference type="SAM" id="Phobius"/>
    </source>
</evidence>
<keyword evidence="3" id="KW-1185">Reference proteome</keyword>
<reference evidence="2 3" key="1">
    <citation type="submission" date="2017-12" db="EMBL/GenBank/DDBJ databases">
        <title>Pharmacopeia of the Arctic Ocean.</title>
        <authorList>
            <person name="Collins E."/>
            <person name="Ducluzeau A.-L."/>
        </authorList>
    </citation>
    <scope>NUCLEOTIDE SEQUENCE [LARGE SCALE GENOMIC DNA]</scope>
    <source>
        <strain evidence="2 3">DSM 23325</strain>
    </source>
</reference>
<organism evidence="2 3">
    <name type="scientific">Nocardioides alpinus</name>
    <dbReference type="NCBI Taxonomy" id="748909"/>
    <lineage>
        <taxon>Bacteria</taxon>
        <taxon>Bacillati</taxon>
        <taxon>Actinomycetota</taxon>
        <taxon>Actinomycetes</taxon>
        <taxon>Propionibacteriales</taxon>
        <taxon>Nocardioidaceae</taxon>
        <taxon>Nocardioides</taxon>
    </lineage>
</organism>
<dbReference type="RefSeq" id="WP_091194004.1">
    <property type="nucleotide sequence ID" value="NZ_FOKC01000001.1"/>
</dbReference>
<evidence type="ECO:0008006" key="4">
    <source>
        <dbReference type="Google" id="ProtNLM"/>
    </source>
</evidence>
<feature type="transmembrane region" description="Helical" evidence="1">
    <location>
        <begin position="48"/>
        <end position="71"/>
    </location>
</feature>
<sequence length="179" mass="17627">MRDIHVALVTGGGIVTVFLVLGALGVVLLLVALVVGDVLDGALEGLGAGFFSTEALAGFLGALGFGGAIALDATGSTSLAVVIGLVLGVLLGAAAAKASRFLHGTGETDAVRTADMVEKIGRVVGAIPEDGFGTVSISVGGHITRLNARSSVPVAAGTEVSVTQVLSPTAVQVEPLFLP</sequence>
<gene>
    <name evidence="2" type="ORF">CXG46_19325</name>
</gene>
<keyword evidence="1" id="KW-0472">Membrane</keyword>